<evidence type="ECO:0000256" key="1">
    <source>
        <dbReference type="SAM" id="MobiDB-lite"/>
    </source>
</evidence>
<dbReference type="InParanoid" id="A0A2T3B164"/>
<organism evidence="2 3">
    <name type="scientific">Amorphotheca resinae ATCC 22711</name>
    <dbReference type="NCBI Taxonomy" id="857342"/>
    <lineage>
        <taxon>Eukaryota</taxon>
        <taxon>Fungi</taxon>
        <taxon>Dikarya</taxon>
        <taxon>Ascomycota</taxon>
        <taxon>Pezizomycotina</taxon>
        <taxon>Leotiomycetes</taxon>
        <taxon>Helotiales</taxon>
        <taxon>Amorphothecaceae</taxon>
        <taxon>Amorphotheca</taxon>
    </lineage>
</organism>
<evidence type="ECO:0000313" key="2">
    <source>
        <dbReference type="EMBL" id="PSS18302.1"/>
    </source>
</evidence>
<accession>A0A2T3B164</accession>
<dbReference type="RefSeq" id="XP_024720654.1">
    <property type="nucleotide sequence ID" value="XM_024865717.1"/>
</dbReference>
<dbReference type="OrthoDB" id="10603661at2759"/>
<keyword evidence="3" id="KW-1185">Reference proteome</keyword>
<evidence type="ECO:0000313" key="3">
    <source>
        <dbReference type="Proteomes" id="UP000241818"/>
    </source>
</evidence>
<dbReference type="Proteomes" id="UP000241818">
    <property type="component" value="Unassembled WGS sequence"/>
</dbReference>
<protein>
    <submittedName>
        <fullName evidence="2">Uncharacterized protein</fullName>
    </submittedName>
</protein>
<dbReference type="GeneID" id="36573798"/>
<proteinExistence type="predicted"/>
<feature type="region of interest" description="Disordered" evidence="1">
    <location>
        <begin position="1"/>
        <end position="98"/>
    </location>
</feature>
<gene>
    <name evidence="2" type="ORF">M430DRAFT_27773</name>
</gene>
<reference evidence="2 3" key="1">
    <citation type="journal article" date="2018" name="New Phytol.">
        <title>Comparative genomics and transcriptomics depict ericoid mycorrhizal fungi as versatile saprotrophs and plant mutualists.</title>
        <authorList>
            <person name="Martino E."/>
            <person name="Morin E."/>
            <person name="Grelet G.A."/>
            <person name="Kuo A."/>
            <person name="Kohler A."/>
            <person name="Daghino S."/>
            <person name="Barry K.W."/>
            <person name="Cichocki N."/>
            <person name="Clum A."/>
            <person name="Dockter R.B."/>
            <person name="Hainaut M."/>
            <person name="Kuo R.C."/>
            <person name="LaButti K."/>
            <person name="Lindahl B.D."/>
            <person name="Lindquist E.A."/>
            <person name="Lipzen A."/>
            <person name="Khouja H.R."/>
            <person name="Magnuson J."/>
            <person name="Murat C."/>
            <person name="Ohm R.A."/>
            <person name="Singer S.W."/>
            <person name="Spatafora J.W."/>
            <person name="Wang M."/>
            <person name="Veneault-Fourrey C."/>
            <person name="Henrissat B."/>
            <person name="Grigoriev I.V."/>
            <person name="Martin F.M."/>
            <person name="Perotto S."/>
        </authorList>
    </citation>
    <scope>NUCLEOTIDE SEQUENCE [LARGE SCALE GENOMIC DNA]</scope>
    <source>
        <strain evidence="2 3">ATCC 22711</strain>
    </source>
</reference>
<dbReference type="EMBL" id="KZ679011">
    <property type="protein sequence ID" value="PSS18302.1"/>
    <property type="molecule type" value="Genomic_DNA"/>
</dbReference>
<sequence length="182" mass="19862">MSNPTEEFPYKRFTLNSRPSRRPSSHCAPSMSAMGPVSQMQDWHAAPLPKQYPAAASRQRQYNPNSPPSPPNRQRQGGIVANTGFPRTHQASKQVHHSIDEDIKDLQEEDLERLGNAVNTVAVFVAQIHAGLLQSGVAEATRNESLVSGESQAEAAPMYESTVGPNFSEMIDWSVPGSEGLP</sequence>
<name>A0A2T3B164_AMORE</name>
<dbReference type="AlphaFoldDB" id="A0A2T3B164"/>